<comment type="similarity">
    <text evidence="2">Belongs to the DoxX family.</text>
</comment>
<keyword evidence="5 7" id="KW-1133">Transmembrane helix</keyword>
<feature type="transmembrane region" description="Helical" evidence="7">
    <location>
        <begin position="60"/>
        <end position="87"/>
    </location>
</feature>
<dbReference type="EMBL" id="JAAXPC010000001">
    <property type="protein sequence ID" value="NKY00052.1"/>
    <property type="molecule type" value="Genomic_DNA"/>
</dbReference>
<evidence type="ECO:0000256" key="1">
    <source>
        <dbReference type="ARBA" id="ARBA00004651"/>
    </source>
</evidence>
<accession>A0A846WE06</accession>
<proteinExistence type="inferred from homology"/>
<name>A0A846WE06_9ACTN</name>
<dbReference type="PANTHER" id="PTHR33452:SF1">
    <property type="entry name" value="INNER MEMBRANE PROTEIN YPHA-RELATED"/>
    <property type="match status" value="1"/>
</dbReference>
<organism evidence="8 9">
    <name type="scientific">Gordonia polyisoprenivorans</name>
    <dbReference type="NCBI Taxonomy" id="84595"/>
    <lineage>
        <taxon>Bacteria</taxon>
        <taxon>Bacillati</taxon>
        <taxon>Actinomycetota</taxon>
        <taxon>Actinomycetes</taxon>
        <taxon>Mycobacteriales</taxon>
        <taxon>Gordoniaceae</taxon>
        <taxon>Gordonia</taxon>
    </lineage>
</organism>
<dbReference type="RefSeq" id="WP_006372394.1">
    <property type="nucleotide sequence ID" value="NZ_CP073075.1"/>
</dbReference>
<evidence type="ECO:0000256" key="2">
    <source>
        <dbReference type="ARBA" id="ARBA00006679"/>
    </source>
</evidence>
<gene>
    <name evidence="8" type="ORF">HGA05_00465</name>
</gene>
<evidence type="ECO:0000313" key="8">
    <source>
        <dbReference type="EMBL" id="NKY00052.1"/>
    </source>
</evidence>
<dbReference type="GeneID" id="90157880"/>
<dbReference type="Proteomes" id="UP000563898">
    <property type="component" value="Unassembled WGS sequence"/>
</dbReference>
<dbReference type="Pfam" id="PF07681">
    <property type="entry name" value="DoxX"/>
    <property type="match status" value="1"/>
</dbReference>
<evidence type="ECO:0000256" key="5">
    <source>
        <dbReference type="ARBA" id="ARBA00022989"/>
    </source>
</evidence>
<comment type="subcellular location">
    <subcellularLocation>
        <location evidence="1">Cell membrane</location>
        <topology evidence="1">Multi-pass membrane protein</topology>
    </subcellularLocation>
</comment>
<evidence type="ECO:0000313" key="9">
    <source>
        <dbReference type="Proteomes" id="UP000563898"/>
    </source>
</evidence>
<dbReference type="OMA" id="MTHGAGR"/>
<evidence type="ECO:0000256" key="6">
    <source>
        <dbReference type="ARBA" id="ARBA00023136"/>
    </source>
</evidence>
<evidence type="ECO:0000256" key="4">
    <source>
        <dbReference type="ARBA" id="ARBA00022692"/>
    </source>
</evidence>
<feature type="transmembrane region" description="Helical" evidence="7">
    <location>
        <begin position="107"/>
        <end position="126"/>
    </location>
</feature>
<evidence type="ECO:0000256" key="3">
    <source>
        <dbReference type="ARBA" id="ARBA00022475"/>
    </source>
</evidence>
<comment type="caution">
    <text evidence="8">The sequence shown here is derived from an EMBL/GenBank/DDBJ whole genome shotgun (WGS) entry which is preliminary data.</text>
</comment>
<sequence>MNGLRGIALLAARVILGFIFIMHGWQKLHTNGIDATTAFFKSVNVPWPEFSAYYAAWVELVGGILLILGLLLPLVSILLVIDMIGAIATVHWDHGFWSNDGGYEFPLALIAALLAVGFANAGHFAADSYVFRRRRGGRAVEV</sequence>
<keyword evidence="6 7" id="KW-0472">Membrane</keyword>
<keyword evidence="3" id="KW-1003">Cell membrane</keyword>
<keyword evidence="4 7" id="KW-0812">Transmembrane</keyword>
<protein>
    <submittedName>
        <fullName evidence="8">DoxX family protein</fullName>
    </submittedName>
</protein>
<dbReference type="InterPro" id="IPR032808">
    <property type="entry name" value="DoxX"/>
</dbReference>
<evidence type="ECO:0000256" key="7">
    <source>
        <dbReference type="SAM" id="Phobius"/>
    </source>
</evidence>
<dbReference type="PANTHER" id="PTHR33452">
    <property type="entry name" value="OXIDOREDUCTASE CATD-RELATED"/>
    <property type="match status" value="1"/>
</dbReference>
<dbReference type="AlphaFoldDB" id="A0A846WE06"/>
<reference evidence="8 9" key="1">
    <citation type="submission" date="2020-04" db="EMBL/GenBank/DDBJ databases">
        <title>MicrobeNet Type strains.</title>
        <authorList>
            <person name="Nicholson A.C."/>
        </authorList>
    </citation>
    <scope>NUCLEOTIDE SEQUENCE [LARGE SCALE GENOMIC DNA]</scope>
    <source>
        <strain evidence="8 9">ATCC BAA-14</strain>
    </source>
</reference>
<dbReference type="GO" id="GO:0005886">
    <property type="term" value="C:plasma membrane"/>
    <property type="evidence" value="ECO:0007669"/>
    <property type="project" value="UniProtKB-SubCell"/>
</dbReference>
<feature type="transmembrane region" description="Helical" evidence="7">
    <location>
        <begin position="6"/>
        <end position="25"/>
    </location>
</feature>
<dbReference type="InterPro" id="IPR051907">
    <property type="entry name" value="DoxX-like_oxidoreductase"/>
</dbReference>